<dbReference type="AlphaFoldDB" id="A0A8J6Q4D3"/>
<name>A0A8J6Q4D3_9HYPH</name>
<comment type="caution">
    <text evidence="1">The sequence shown here is derived from an EMBL/GenBank/DDBJ whole genome shotgun (WGS) entry which is preliminary data.</text>
</comment>
<sequence>MDEKRTDETAEASDDLLLVEDLALSVEEAIAAQDEASARLVDEEEFKALVNEALEGVGGRFLFKMKLEQDDETCHVAAGVVGNGENSQFLLLTLPETGGKLKVETATASKNPIARITEAYAGVMEAFKAAA</sequence>
<accession>A0A8J6Q4D3</accession>
<reference evidence="1" key="1">
    <citation type="submission" date="2020-09" db="EMBL/GenBank/DDBJ databases">
        <title>Genome seq and assembly of Tianweitania sp.</title>
        <authorList>
            <person name="Chhetri G."/>
        </authorList>
    </citation>
    <scope>NUCLEOTIDE SEQUENCE</scope>
    <source>
        <strain evidence="1">Rool2</strain>
    </source>
</reference>
<organism evidence="1 2">
    <name type="scientific">Oryzicola mucosus</name>
    <dbReference type="NCBI Taxonomy" id="2767425"/>
    <lineage>
        <taxon>Bacteria</taxon>
        <taxon>Pseudomonadati</taxon>
        <taxon>Pseudomonadota</taxon>
        <taxon>Alphaproteobacteria</taxon>
        <taxon>Hyphomicrobiales</taxon>
        <taxon>Phyllobacteriaceae</taxon>
        <taxon>Oryzicola</taxon>
    </lineage>
</organism>
<proteinExistence type="predicted"/>
<evidence type="ECO:0000313" key="2">
    <source>
        <dbReference type="Proteomes" id="UP000643405"/>
    </source>
</evidence>
<dbReference type="EMBL" id="JACVVX010000004">
    <property type="protein sequence ID" value="MBD0415985.1"/>
    <property type="molecule type" value="Genomic_DNA"/>
</dbReference>
<keyword evidence="2" id="KW-1185">Reference proteome</keyword>
<evidence type="ECO:0000313" key="1">
    <source>
        <dbReference type="EMBL" id="MBD0415985.1"/>
    </source>
</evidence>
<protein>
    <submittedName>
        <fullName evidence="1">Uncharacterized protein</fullName>
    </submittedName>
</protein>
<gene>
    <name evidence="1" type="ORF">ICI42_15110</name>
</gene>
<dbReference type="Proteomes" id="UP000643405">
    <property type="component" value="Unassembled WGS sequence"/>
</dbReference>